<comment type="caution">
    <text evidence="4">The sequence shown here is derived from an EMBL/GenBank/DDBJ whole genome shotgun (WGS) entry which is preliminary data.</text>
</comment>
<name>A0ABS3VVU8_MICEH</name>
<dbReference type="InterPro" id="IPR010496">
    <property type="entry name" value="AL/BT2_dom"/>
</dbReference>
<evidence type="ECO:0000256" key="1">
    <source>
        <dbReference type="SAM" id="MobiDB-lite"/>
    </source>
</evidence>
<sequence>MRNRRSAHRRGLLLAAGAAATAVALVAGFGATAHAATLFGDDFGDGNADGWSKSGGTWTVSSGELTQSATGSELARQFAGNTAWTDYQVQARVKPVAYGANGLVGIAARASSSTKMYRLALFSGGRAELQAVNGSQISSLGSASVAVGTGTWATLRIEASGTTIRGFVNGTQVGSGTDSMEDNGRVALVTAYAAATFDDVVASDNGSTPTTPPTTTAPPTTPP</sequence>
<gene>
    <name evidence="4" type="ORF">GSF22_21960</name>
</gene>
<feature type="domain" description="3-keto-alpha-glucoside-1,2-lyase/3-keto-2-hydroxy-glucal hydratase" evidence="3">
    <location>
        <begin position="45"/>
        <end position="197"/>
    </location>
</feature>
<dbReference type="PROSITE" id="PS51318">
    <property type="entry name" value="TAT"/>
    <property type="match status" value="1"/>
</dbReference>
<protein>
    <submittedName>
        <fullName evidence="4">DUF1080 domain-containing protein</fullName>
    </submittedName>
</protein>
<dbReference type="InterPro" id="IPR006311">
    <property type="entry name" value="TAT_signal"/>
</dbReference>
<reference evidence="4 5" key="1">
    <citation type="submission" date="2019-12" db="EMBL/GenBank/DDBJ databases">
        <title>Whole genome sequencing of endophytic Actinobacterium Micromonospora sp. MPMI6T.</title>
        <authorList>
            <person name="Evv R."/>
            <person name="Podile A.R."/>
        </authorList>
    </citation>
    <scope>NUCLEOTIDE SEQUENCE [LARGE SCALE GENOMIC DNA]</scope>
    <source>
        <strain evidence="4 5">MPMI6</strain>
    </source>
</reference>
<dbReference type="EMBL" id="WVUH01000217">
    <property type="protein sequence ID" value="MBO4208655.1"/>
    <property type="molecule type" value="Genomic_DNA"/>
</dbReference>
<proteinExistence type="predicted"/>
<dbReference type="Proteomes" id="UP000823521">
    <property type="component" value="Unassembled WGS sequence"/>
</dbReference>
<keyword evidence="2" id="KW-0732">Signal</keyword>
<feature type="region of interest" description="Disordered" evidence="1">
    <location>
        <begin position="201"/>
        <end position="223"/>
    </location>
</feature>
<feature type="chain" id="PRO_5046738630" evidence="2">
    <location>
        <begin position="36"/>
        <end position="223"/>
    </location>
</feature>
<evidence type="ECO:0000313" key="5">
    <source>
        <dbReference type="Proteomes" id="UP000823521"/>
    </source>
</evidence>
<feature type="compositionally biased region" description="Pro residues" evidence="1">
    <location>
        <begin position="210"/>
        <end position="223"/>
    </location>
</feature>
<dbReference type="Pfam" id="PF06439">
    <property type="entry name" value="3keto-disac_hyd"/>
    <property type="match status" value="1"/>
</dbReference>
<accession>A0ABS3VVU8</accession>
<evidence type="ECO:0000256" key="2">
    <source>
        <dbReference type="SAM" id="SignalP"/>
    </source>
</evidence>
<keyword evidence="5" id="KW-1185">Reference proteome</keyword>
<dbReference type="RefSeq" id="WP_208815640.1">
    <property type="nucleotide sequence ID" value="NZ_WVUH01000217.1"/>
</dbReference>
<feature type="non-terminal residue" evidence="4">
    <location>
        <position position="223"/>
    </location>
</feature>
<organism evidence="4 5">
    <name type="scientific">Micromonospora echinofusca</name>
    <dbReference type="NCBI Taxonomy" id="47858"/>
    <lineage>
        <taxon>Bacteria</taxon>
        <taxon>Bacillati</taxon>
        <taxon>Actinomycetota</taxon>
        <taxon>Actinomycetes</taxon>
        <taxon>Micromonosporales</taxon>
        <taxon>Micromonosporaceae</taxon>
        <taxon>Micromonospora</taxon>
    </lineage>
</organism>
<evidence type="ECO:0000259" key="3">
    <source>
        <dbReference type="Pfam" id="PF06439"/>
    </source>
</evidence>
<evidence type="ECO:0000313" key="4">
    <source>
        <dbReference type="EMBL" id="MBO4208655.1"/>
    </source>
</evidence>
<dbReference type="InterPro" id="IPR013320">
    <property type="entry name" value="ConA-like_dom_sf"/>
</dbReference>
<dbReference type="Gene3D" id="2.60.120.560">
    <property type="entry name" value="Exo-inulinase, domain 1"/>
    <property type="match status" value="1"/>
</dbReference>
<feature type="signal peptide" evidence="2">
    <location>
        <begin position="1"/>
        <end position="35"/>
    </location>
</feature>
<dbReference type="SUPFAM" id="SSF49899">
    <property type="entry name" value="Concanavalin A-like lectins/glucanases"/>
    <property type="match status" value="1"/>
</dbReference>